<keyword evidence="1" id="KW-0812">Transmembrane</keyword>
<reference evidence="4 5" key="1">
    <citation type="journal article" date="2014" name="Nature">
        <title>An environmental bacterial taxon with a large and distinct metabolic repertoire.</title>
        <authorList>
            <person name="Wilson M.C."/>
            <person name="Mori T."/>
            <person name="Ruckert C."/>
            <person name="Uria A.R."/>
            <person name="Helf M.J."/>
            <person name="Takada K."/>
            <person name="Gernert C."/>
            <person name="Steffens U.A."/>
            <person name="Heycke N."/>
            <person name="Schmitt S."/>
            <person name="Rinke C."/>
            <person name="Helfrich E.J."/>
            <person name="Brachmann A.O."/>
            <person name="Gurgui C."/>
            <person name="Wakimoto T."/>
            <person name="Kracht M."/>
            <person name="Crusemann M."/>
            <person name="Hentschel U."/>
            <person name="Abe I."/>
            <person name="Matsunaga S."/>
            <person name="Kalinowski J."/>
            <person name="Takeyama H."/>
            <person name="Piel J."/>
        </authorList>
    </citation>
    <scope>NUCLEOTIDE SEQUENCE [LARGE SCALE GENOMIC DNA]</scope>
    <source>
        <strain evidence="5">TSY1</strain>
    </source>
</reference>
<evidence type="ECO:0000313" key="4">
    <source>
        <dbReference type="EMBL" id="ETW92399.1"/>
    </source>
</evidence>
<dbReference type="SUPFAM" id="SSF52096">
    <property type="entry name" value="ClpP/crotonase"/>
    <property type="match status" value="1"/>
</dbReference>
<feature type="domain" description="NfeD integral membrane" evidence="2">
    <location>
        <begin position="237"/>
        <end position="317"/>
    </location>
</feature>
<organism evidence="4 5">
    <name type="scientific">Entotheonella factor</name>
    <dbReference type="NCBI Taxonomy" id="1429438"/>
    <lineage>
        <taxon>Bacteria</taxon>
        <taxon>Pseudomonadati</taxon>
        <taxon>Nitrospinota/Tectimicrobiota group</taxon>
        <taxon>Candidatus Tectimicrobiota</taxon>
        <taxon>Candidatus Entotheonellia</taxon>
        <taxon>Candidatus Entotheonellales</taxon>
        <taxon>Candidatus Entotheonellaceae</taxon>
        <taxon>Candidatus Entotheonella</taxon>
    </lineage>
</organism>
<name>W4L3C9_ENTF1</name>
<feature type="domain" description="NfeD1b N-terminal" evidence="3">
    <location>
        <begin position="33"/>
        <end position="218"/>
    </location>
</feature>
<sequence length="321" mass="33903">MRRPGIGHGLSVRMALWLLLSLIAIVQAQEQSVFVIRVTGSIDGGLVPYVHRVLRQAETQGAQAVIVHIDTPGGRADAATQIRDALLNTPVRTIALIDKKALSAGALIALACQEIYMTGGSVMGAAAPVSINGQPMSEKTVSAIRKLFRATAEHHGRSPEVAEAMVDADVAVAGVAEAGKLLTLSTQEALNLNIANGQVDSLASLLEQLSIPDYAVTQATWNWAEWLVQVLTQWPIPAILLLVGCLALWVEFIEPGFSLGGIIGLICLGLFFGSHHLIGLAGWEEALLIGLGLMFLAGEFFVLPGFGIAGILGIIALQQSK</sequence>
<dbReference type="InterPro" id="IPR056738">
    <property type="entry name" value="NfeD1b_N"/>
</dbReference>
<accession>W4L3C9</accession>
<evidence type="ECO:0000259" key="3">
    <source>
        <dbReference type="Pfam" id="PF25145"/>
    </source>
</evidence>
<dbReference type="EMBL" id="AZHW01001500">
    <property type="protein sequence ID" value="ETW92399.1"/>
    <property type="molecule type" value="Genomic_DNA"/>
</dbReference>
<gene>
    <name evidence="4" type="ORF">ETSY1_43795</name>
</gene>
<feature type="non-terminal residue" evidence="4">
    <location>
        <position position="321"/>
    </location>
</feature>
<protein>
    <recommendedName>
        <fullName evidence="6">NfeD-like C-terminal domain-containing protein</fullName>
    </recommendedName>
</protein>
<feature type="transmembrane region" description="Helical" evidence="1">
    <location>
        <begin position="287"/>
        <end position="317"/>
    </location>
</feature>
<dbReference type="Proteomes" id="UP000019141">
    <property type="component" value="Unassembled WGS sequence"/>
</dbReference>
<dbReference type="Pfam" id="PF25145">
    <property type="entry name" value="NfeD1b_N"/>
    <property type="match status" value="1"/>
</dbReference>
<evidence type="ECO:0000256" key="1">
    <source>
        <dbReference type="SAM" id="Phobius"/>
    </source>
</evidence>
<keyword evidence="1" id="KW-0472">Membrane</keyword>
<evidence type="ECO:0000259" key="2">
    <source>
        <dbReference type="Pfam" id="PF24961"/>
    </source>
</evidence>
<dbReference type="CDD" id="cd07021">
    <property type="entry name" value="Clp_protease_NfeD_like"/>
    <property type="match status" value="1"/>
</dbReference>
<dbReference type="AlphaFoldDB" id="W4L3C9"/>
<dbReference type="Pfam" id="PF24961">
    <property type="entry name" value="NfeD_membrane"/>
    <property type="match status" value="1"/>
</dbReference>
<dbReference type="PANTHER" id="PTHR33507">
    <property type="entry name" value="INNER MEMBRANE PROTEIN YBBJ"/>
    <property type="match status" value="1"/>
</dbReference>
<keyword evidence="1" id="KW-1133">Transmembrane helix</keyword>
<dbReference type="Gene3D" id="3.90.226.10">
    <property type="entry name" value="2-enoyl-CoA Hydratase, Chain A, domain 1"/>
    <property type="match status" value="1"/>
</dbReference>
<evidence type="ECO:0008006" key="6">
    <source>
        <dbReference type="Google" id="ProtNLM"/>
    </source>
</evidence>
<evidence type="ECO:0000313" key="5">
    <source>
        <dbReference type="Proteomes" id="UP000019141"/>
    </source>
</evidence>
<feature type="transmembrane region" description="Helical" evidence="1">
    <location>
        <begin position="234"/>
        <end position="252"/>
    </location>
</feature>
<dbReference type="InterPro" id="IPR056739">
    <property type="entry name" value="NfeD_membrane"/>
</dbReference>
<dbReference type="GO" id="GO:0005886">
    <property type="term" value="C:plasma membrane"/>
    <property type="evidence" value="ECO:0007669"/>
    <property type="project" value="TreeGrafter"/>
</dbReference>
<comment type="caution">
    <text evidence="4">The sequence shown here is derived from an EMBL/GenBank/DDBJ whole genome shotgun (WGS) entry which is preliminary data.</text>
</comment>
<dbReference type="InterPro" id="IPR029045">
    <property type="entry name" value="ClpP/crotonase-like_dom_sf"/>
</dbReference>
<dbReference type="PANTHER" id="PTHR33507:SF3">
    <property type="entry name" value="INNER MEMBRANE PROTEIN YBBJ"/>
    <property type="match status" value="1"/>
</dbReference>
<keyword evidence="5" id="KW-1185">Reference proteome</keyword>
<proteinExistence type="predicted"/>
<feature type="transmembrane region" description="Helical" evidence="1">
    <location>
        <begin position="259"/>
        <end position="281"/>
    </location>
</feature>
<dbReference type="InterPro" id="IPR052165">
    <property type="entry name" value="Membrane_assoc_protease"/>
</dbReference>
<dbReference type="HOGENOM" id="CLU_024619_2_0_7"/>